<dbReference type="OrthoDB" id="2756178at2759"/>
<feature type="transmembrane region" description="Helical" evidence="2">
    <location>
        <begin position="207"/>
        <end position="230"/>
    </location>
</feature>
<reference evidence="4 5" key="1">
    <citation type="journal article" date="2020" name="ISME J.">
        <title>Uncovering the hidden diversity of litter-decomposition mechanisms in mushroom-forming fungi.</title>
        <authorList>
            <person name="Floudas D."/>
            <person name="Bentzer J."/>
            <person name="Ahren D."/>
            <person name="Johansson T."/>
            <person name="Persson P."/>
            <person name="Tunlid A."/>
        </authorList>
    </citation>
    <scope>NUCLEOTIDE SEQUENCE [LARGE SCALE GENOMIC DNA]</scope>
    <source>
        <strain evidence="4 5">CBS 146.42</strain>
    </source>
</reference>
<dbReference type="EMBL" id="JAACJO010000010">
    <property type="protein sequence ID" value="KAF5353522.1"/>
    <property type="molecule type" value="Genomic_DNA"/>
</dbReference>
<keyword evidence="5" id="KW-1185">Reference proteome</keyword>
<dbReference type="InterPro" id="IPR045338">
    <property type="entry name" value="DUF6535"/>
</dbReference>
<evidence type="ECO:0000313" key="5">
    <source>
        <dbReference type="Proteomes" id="UP000559027"/>
    </source>
</evidence>
<keyword evidence="2" id="KW-1133">Transmembrane helix</keyword>
<keyword evidence="2" id="KW-0812">Transmembrane</keyword>
<evidence type="ECO:0000313" key="4">
    <source>
        <dbReference type="EMBL" id="KAF5353522.1"/>
    </source>
</evidence>
<protein>
    <recommendedName>
        <fullName evidence="3">DUF6535 domain-containing protein</fullName>
    </recommendedName>
</protein>
<organism evidence="4 5">
    <name type="scientific">Leucocoprinus leucothites</name>
    <dbReference type="NCBI Taxonomy" id="201217"/>
    <lineage>
        <taxon>Eukaryota</taxon>
        <taxon>Fungi</taxon>
        <taxon>Dikarya</taxon>
        <taxon>Basidiomycota</taxon>
        <taxon>Agaricomycotina</taxon>
        <taxon>Agaricomycetes</taxon>
        <taxon>Agaricomycetidae</taxon>
        <taxon>Agaricales</taxon>
        <taxon>Agaricineae</taxon>
        <taxon>Agaricaceae</taxon>
        <taxon>Leucocoprinus</taxon>
    </lineage>
</organism>
<feature type="transmembrane region" description="Helical" evidence="2">
    <location>
        <begin position="120"/>
        <end position="143"/>
    </location>
</feature>
<feature type="transmembrane region" description="Helical" evidence="2">
    <location>
        <begin position="176"/>
        <end position="200"/>
    </location>
</feature>
<dbReference type="Proteomes" id="UP000559027">
    <property type="component" value="Unassembled WGS sequence"/>
</dbReference>
<feature type="domain" description="DUF6535" evidence="3">
    <location>
        <begin position="25"/>
        <end position="201"/>
    </location>
</feature>
<evidence type="ECO:0000256" key="2">
    <source>
        <dbReference type="SAM" id="Phobius"/>
    </source>
</evidence>
<evidence type="ECO:0000256" key="1">
    <source>
        <dbReference type="SAM" id="MobiDB-lite"/>
    </source>
</evidence>
<dbReference type="Pfam" id="PF20153">
    <property type="entry name" value="DUF6535"/>
    <property type="match status" value="1"/>
</dbReference>
<evidence type="ECO:0000259" key="3">
    <source>
        <dbReference type="Pfam" id="PF20153"/>
    </source>
</evidence>
<keyword evidence="2" id="KW-0472">Membrane</keyword>
<feature type="compositionally biased region" description="Polar residues" evidence="1">
    <location>
        <begin position="1"/>
        <end position="12"/>
    </location>
</feature>
<gene>
    <name evidence="4" type="ORF">D9756_007994</name>
</gene>
<sequence>MSGQASPVLSPQQHDKCSSPEVDPWEVCNKYAKKHTKELCESWRDEVDKLLIFAGLFSGVVTGFAIESYHSVTEDSSETTVLLLRTLVLQLDNITNPQSNPINLNPQLDKIPASAKRINTFWFLSLALSLSTVMAGILCLQWIREYERNANVSHREDVALHHMRFEGLRNWQVFKILSALPLLLIAALLLFFAGFIELLWEVDPTAAILVAIVVGVALLFIVLTTVLPAAQSLFVCAVPGQKFSQCPYKSPQAWMIHKCILLVSRAVQYWGRTSSASRKASTSLDLSRIDSWPAYDVFLRRRRDADKKADTRDVGRGLAWVGETFVQHQELVEAVSQCMRDLDPKIALESLAQMDISRADRVRDRVGSIQRTNSISESRRNGSIGAAKDLVVSHVLEHLVKKVEQAHMSSSLLRQRLSLFLKINEEGEPTEAVDCPVNLNNVAHIFESDNERDRVLQCINSMLEKDLECNATHTNGAFEILYSILQETPRRPHTLEVVQRSLRTVLLWVQKDSVDDPTSGKPERRLKQGVMFTRLILACQGDKDRPVINEFRRGIENHISSLFGAGLKPDPNSRLDYPYLAKFQTSRNLVDAASDGDLRVFSSVKYENLV</sequence>
<comment type="caution">
    <text evidence="4">The sequence shown here is derived from an EMBL/GenBank/DDBJ whole genome shotgun (WGS) entry which is preliminary data.</text>
</comment>
<proteinExistence type="predicted"/>
<feature type="region of interest" description="Disordered" evidence="1">
    <location>
        <begin position="1"/>
        <end position="22"/>
    </location>
</feature>
<name>A0A8H5D4K3_9AGAR</name>
<accession>A0A8H5D4K3</accession>
<dbReference type="AlphaFoldDB" id="A0A8H5D4K3"/>